<feature type="transmembrane region" description="Helical" evidence="2">
    <location>
        <begin position="156"/>
        <end position="175"/>
    </location>
</feature>
<feature type="transmembrane region" description="Helical" evidence="2">
    <location>
        <begin position="44"/>
        <end position="67"/>
    </location>
</feature>
<keyword evidence="3" id="KW-0732">Signal</keyword>
<keyword evidence="1" id="KW-0813">Transport</keyword>
<keyword evidence="2" id="KW-0812">Transmembrane</keyword>
<keyword evidence="5" id="KW-1185">Reference proteome</keyword>
<gene>
    <name evidence="4" type="ORF">LSCM1_04828</name>
</gene>
<evidence type="ECO:0000313" key="4">
    <source>
        <dbReference type="EMBL" id="KAG5483286.1"/>
    </source>
</evidence>
<dbReference type="KEGG" id="lmat:92514828"/>
<name>A0A836GXU7_9TRYP</name>
<feature type="transmembrane region" description="Helical" evidence="2">
    <location>
        <begin position="187"/>
        <end position="208"/>
    </location>
</feature>
<keyword evidence="1" id="KW-0406">Ion transport</keyword>
<dbReference type="InterPro" id="IPR004713">
    <property type="entry name" value="CaH_exchang"/>
</dbReference>
<dbReference type="AlphaFoldDB" id="A0A836GXU7"/>
<dbReference type="OrthoDB" id="272417at2759"/>
<dbReference type="SMR" id="A0A836GXU7"/>
<dbReference type="GO" id="GO:0015369">
    <property type="term" value="F:calcium:proton antiporter activity"/>
    <property type="evidence" value="ECO:0007669"/>
    <property type="project" value="TreeGrafter"/>
</dbReference>
<comment type="caution">
    <text evidence="4">The sequence shown here is derived from an EMBL/GenBank/DDBJ whole genome shotgun (WGS) entry which is preliminary data.</text>
</comment>
<dbReference type="Proteomes" id="UP000673552">
    <property type="component" value="Unassembled WGS sequence"/>
</dbReference>
<proteinExistence type="predicted"/>
<protein>
    <submittedName>
        <fullName evidence="4">Uncharacterized protein</fullName>
    </submittedName>
</protein>
<sequence length="248" mass="26378">MLLGCVLMNLLGVLGSSIIAAPLTDGASVDLGISSWTAFSASGLVFSTVVFLSPTVYGATVLGPNAVGQLRQGTPVKQVEEQRTRRMLFVSRSLALCVLAVYALYVWKVVRSNSNYYVSSDNPNAPSSLVYALQYHDRLRSTREVDLGSRYSKRFAVTRALACLATLATLCWVLVATLPATKTTTSLPLSFTLAVLLPCVFEAGGAAASVLLSQAGRPDIAAGIAFTSIVHLYMFVLPALVLAGWLIL</sequence>
<keyword evidence="2" id="KW-1133">Transmembrane helix</keyword>
<keyword evidence="2" id="KW-0472">Membrane</keyword>
<feature type="transmembrane region" description="Helical" evidence="2">
    <location>
        <begin position="88"/>
        <end position="107"/>
    </location>
</feature>
<organism evidence="4 5">
    <name type="scientific">Leishmania martiniquensis</name>
    <dbReference type="NCBI Taxonomy" id="1580590"/>
    <lineage>
        <taxon>Eukaryota</taxon>
        <taxon>Discoba</taxon>
        <taxon>Euglenozoa</taxon>
        <taxon>Kinetoplastea</taxon>
        <taxon>Metakinetoplastina</taxon>
        <taxon>Trypanosomatida</taxon>
        <taxon>Trypanosomatidae</taxon>
        <taxon>Leishmaniinae</taxon>
        <taxon>Leishmania</taxon>
    </lineage>
</organism>
<evidence type="ECO:0000313" key="5">
    <source>
        <dbReference type="Proteomes" id="UP000673552"/>
    </source>
</evidence>
<reference evidence="5" key="2">
    <citation type="journal article" date="2021" name="Sci. Data">
        <title>Chromosome-scale genome sequencing, assembly and annotation of six genomes from subfamily Leishmaniinae.</title>
        <authorList>
            <person name="Almutairi H."/>
            <person name="Urbaniak M.D."/>
            <person name="Bates M.D."/>
            <person name="Jariyapan N."/>
            <person name="Kwakye-Nuako G."/>
            <person name="Thomaz Soccol V."/>
            <person name="Al-Salem W.S."/>
            <person name="Dillon R.J."/>
            <person name="Bates P.A."/>
            <person name="Gatherer D."/>
        </authorList>
    </citation>
    <scope>NUCLEOTIDE SEQUENCE [LARGE SCALE GENOMIC DNA]</scope>
</reference>
<dbReference type="EMBL" id="JAFEUZ010000014">
    <property type="protein sequence ID" value="KAG5483286.1"/>
    <property type="molecule type" value="Genomic_DNA"/>
</dbReference>
<feature type="transmembrane region" description="Helical" evidence="2">
    <location>
        <begin position="220"/>
        <end position="247"/>
    </location>
</feature>
<evidence type="ECO:0000256" key="1">
    <source>
        <dbReference type="ARBA" id="ARBA00023065"/>
    </source>
</evidence>
<feature type="signal peptide" evidence="3">
    <location>
        <begin position="1"/>
        <end position="15"/>
    </location>
</feature>
<evidence type="ECO:0000256" key="3">
    <source>
        <dbReference type="SAM" id="SignalP"/>
    </source>
</evidence>
<dbReference type="GeneID" id="92514828"/>
<evidence type="ECO:0000256" key="2">
    <source>
        <dbReference type="SAM" id="Phobius"/>
    </source>
</evidence>
<dbReference type="GO" id="GO:0016020">
    <property type="term" value="C:membrane"/>
    <property type="evidence" value="ECO:0007669"/>
    <property type="project" value="InterPro"/>
</dbReference>
<feature type="chain" id="PRO_5032334870" evidence="3">
    <location>
        <begin position="16"/>
        <end position="248"/>
    </location>
</feature>
<dbReference type="PANTHER" id="PTHR31503">
    <property type="entry name" value="VACUOLAR CALCIUM ION TRANSPORTER"/>
    <property type="match status" value="1"/>
</dbReference>
<dbReference type="PANTHER" id="PTHR31503:SF22">
    <property type="entry name" value="VACUOLAR CALCIUM ION TRANSPORTER"/>
    <property type="match status" value="1"/>
</dbReference>
<reference evidence="5" key="1">
    <citation type="journal article" date="2021" name="Microbiol. Resour. Announc.">
        <title>LGAAP: Leishmaniinae Genome Assembly and Annotation Pipeline.</title>
        <authorList>
            <person name="Almutairi H."/>
            <person name="Urbaniak M.D."/>
            <person name="Bates M.D."/>
            <person name="Jariyapan N."/>
            <person name="Kwakye-Nuako G."/>
            <person name="Thomaz-Soccol V."/>
            <person name="Al-Salem W.S."/>
            <person name="Dillon R.J."/>
            <person name="Bates P.A."/>
            <person name="Gatherer D."/>
        </authorList>
    </citation>
    <scope>NUCLEOTIDE SEQUENCE [LARGE SCALE GENOMIC DNA]</scope>
</reference>
<dbReference type="GO" id="GO:0006874">
    <property type="term" value="P:intracellular calcium ion homeostasis"/>
    <property type="evidence" value="ECO:0007669"/>
    <property type="project" value="TreeGrafter"/>
</dbReference>
<dbReference type="RefSeq" id="XP_067180089.1">
    <property type="nucleotide sequence ID" value="XM_067322316.1"/>
</dbReference>
<accession>A0A836GXU7</accession>